<evidence type="ECO:0000256" key="1">
    <source>
        <dbReference type="ARBA" id="ARBA00003543"/>
    </source>
</evidence>
<dbReference type="Proteomes" id="UP000631653">
    <property type="component" value="Unassembled WGS sequence"/>
</dbReference>
<dbReference type="EMBL" id="WOSY01000003">
    <property type="protein sequence ID" value="NHN87822.1"/>
    <property type="molecule type" value="Genomic_DNA"/>
</dbReference>
<dbReference type="RefSeq" id="WP_173569116.1">
    <property type="nucleotide sequence ID" value="NZ_WOSY01000003.1"/>
</dbReference>
<organism evidence="10 11">
    <name type="scientific">Acetobacter conturbans</name>
    <dbReference type="NCBI Taxonomy" id="1737472"/>
    <lineage>
        <taxon>Bacteria</taxon>
        <taxon>Pseudomonadati</taxon>
        <taxon>Pseudomonadota</taxon>
        <taxon>Alphaproteobacteria</taxon>
        <taxon>Acetobacterales</taxon>
        <taxon>Acetobacteraceae</taxon>
        <taxon>Acetobacter</taxon>
    </lineage>
</organism>
<evidence type="ECO:0000256" key="4">
    <source>
        <dbReference type="ARBA" id="ARBA00022448"/>
    </source>
</evidence>
<dbReference type="Pfam" id="PF02823">
    <property type="entry name" value="ATP-synt_DE_N"/>
    <property type="match status" value="1"/>
</dbReference>
<evidence type="ECO:0000256" key="2">
    <source>
        <dbReference type="ARBA" id="ARBA00004184"/>
    </source>
</evidence>
<keyword evidence="11" id="KW-1185">Reference proteome</keyword>
<keyword evidence="6" id="KW-0406">Ion transport</keyword>
<keyword evidence="8" id="KW-0066">ATP synthesis</keyword>
<comment type="subcellular location">
    <subcellularLocation>
        <location evidence="2">Endomembrane system</location>
        <topology evidence="2">Peripheral membrane protein</topology>
    </subcellularLocation>
</comment>
<dbReference type="Gene3D" id="2.60.15.10">
    <property type="entry name" value="F0F1 ATP synthase delta/epsilon subunit, N-terminal"/>
    <property type="match status" value="1"/>
</dbReference>
<evidence type="ECO:0000259" key="9">
    <source>
        <dbReference type="Pfam" id="PF02823"/>
    </source>
</evidence>
<feature type="domain" description="ATP synthase F1 complex delta/epsilon subunit N-terminal" evidence="9">
    <location>
        <begin position="1"/>
        <end position="82"/>
    </location>
</feature>
<keyword evidence="7" id="KW-0472">Membrane</keyword>
<evidence type="ECO:0000256" key="6">
    <source>
        <dbReference type="ARBA" id="ARBA00023065"/>
    </source>
</evidence>
<gene>
    <name evidence="10" type="ORF">GOB81_04135</name>
</gene>
<keyword evidence="5" id="KW-0375">Hydrogen ion transport</keyword>
<evidence type="ECO:0000256" key="5">
    <source>
        <dbReference type="ARBA" id="ARBA00022781"/>
    </source>
</evidence>
<name>A0ABX0JY68_9PROT</name>
<sequence>MRVRVITPLTVVADEKGVLSVRAQDESGSFGILKGHADLLTSLVPTVISWKRSDGSERYCAVRHGVLTVKDKGEAVDIATREAVVGDDLASLSTLVRDHFEALEDIGRNANVAAVGLQLAAVRLIAGRLKPGDMGMFQ</sequence>
<comment type="function">
    <text evidence="1">Produces ATP from ADP in the presence of a proton gradient across the membrane.</text>
</comment>
<protein>
    <submittedName>
        <fullName evidence="10">F0F1 ATP synthase subunit epsilon</fullName>
    </submittedName>
</protein>
<dbReference type="InterPro" id="IPR024037">
    <property type="entry name" value="Alt_ATP_synth_F1_esu"/>
</dbReference>
<comment type="caution">
    <text evidence="10">The sequence shown here is derived from an EMBL/GenBank/DDBJ whole genome shotgun (WGS) entry which is preliminary data.</text>
</comment>
<evidence type="ECO:0000256" key="3">
    <source>
        <dbReference type="ARBA" id="ARBA00005712"/>
    </source>
</evidence>
<evidence type="ECO:0000256" key="7">
    <source>
        <dbReference type="ARBA" id="ARBA00023136"/>
    </source>
</evidence>
<accession>A0ABX0JY68</accession>
<keyword evidence="8" id="KW-0139">CF(1)</keyword>
<evidence type="ECO:0000313" key="10">
    <source>
        <dbReference type="EMBL" id="NHN87822.1"/>
    </source>
</evidence>
<proteinExistence type="inferred from homology"/>
<evidence type="ECO:0000256" key="8">
    <source>
        <dbReference type="ARBA" id="ARBA00023196"/>
    </source>
</evidence>
<dbReference type="InterPro" id="IPR036771">
    <property type="entry name" value="ATPsynth_dsu/esu_N"/>
</dbReference>
<comment type="similarity">
    <text evidence="3">Belongs to the ATPase epsilon chain family.</text>
</comment>
<dbReference type="NCBIfam" id="TIGR03166">
    <property type="entry name" value="alt_F1F0_F1_eps"/>
    <property type="match status" value="1"/>
</dbReference>
<keyword evidence="4" id="KW-0813">Transport</keyword>
<evidence type="ECO:0000313" key="11">
    <source>
        <dbReference type="Proteomes" id="UP000631653"/>
    </source>
</evidence>
<dbReference type="CDD" id="cd12152">
    <property type="entry name" value="F1-ATPase_delta"/>
    <property type="match status" value="1"/>
</dbReference>
<dbReference type="InterPro" id="IPR020546">
    <property type="entry name" value="ATP_synth_F1_dsu/esu_N"/>
</dbReference>
<dbReference type="NCBIfam" id="NF009981">
    <property type="entry name" value="PRK13447.1"/>
    <property type="match status" value="1"/>
</dbReference>
<dbReference type="SUPFAM" id="SSF51344">
    <property type="entry name" value="Epsilon subunit of F1F0-ATP synthase N-terminal domain"/>
    <property type="match status" value="1"/>
</dbReference>
<reference evidence="10 11" key="1">
    <citation type="journal article" date="2020" name="Int. J. Syst. Evol. Microbiol.">
        <title>Novel acetic acid bacteria from cider fermentations: Acetobacter conturbans sp. nov. and Acetobacter fallax sp. nov.</title>
        <authorList>
            <person name="Sombolestani A.S."/>
            <person name="Cleenwerck I."/>
            <person name="Cnockaert M."/>
            <person name="Borremans W."/>
            <person name="Wieme A.D."/>
            <person name="De Vuyst L."/>
            <person name="Vandamme P."/>
        </authorList>
    </citation>
    <scope>NUCLEOTIDE SEQUENCE [LARGE SCALE GENOMIC DNA]</scope>
    <source>
        <strain evidence="10 11">LMG 1627</strain>
    </source>
</reference>
<dbReference type="InterPro" id="IPR001469">
    <property type="entry name" value="ATP_synth_F1_dsu/esu"/>
</dbReference>